<evidence type="ECO:0000313" key="3">
    <source>
        <dbReference type="Proteomes" id="UP001501736"/>
    </source>
</evidence>
<dbReference type="EMBL" id="BAAAYG010000003">
    <property type="protein sequence ID" value="GAA3280940.1"/>
    <property type="molecule type" value="Genomic_DNA"/>
</dbReference>
<dbReference type="Gene3D" id="3.40.1000.10">
    <property type="entry name" value="Mog1/PsbP, alpha/beta/alpha sandwich"/>
    <property type="match status" value="1"/>
</dbReference>
<organism evidence="2 3">
    <name type="scientific">Nesterenkonia halobia</name>
    <dbReference type="NCBI Taxonomy" id="37922"/>
    <lineage>
        <taxon>Bacteria</taxon>
        <taxon>Bacillati</taxon>
        <taxon>Actinomycetota</taxon>
        <taxon>Actinomycetes</taxon>
        <taxon>Micrococcales</taxon>
        <taxon>Micrococcaceae</taxon>
        <taxon>Nesterenkonia</taxon>
    </lineage>
</organism>
<dbReference type="Proteomes" id="UP001501736">
    <property type="component" value="Unassembled WGS sequence"/>
</dbReference>
<feature type="region of interest" description="Disordered" evidence="1">
    <location>
        <begin position="171"/>
        <end position="192"/>
    </location>
</feature>
<name>A0ABP6RAE8_9MICC</name>
<keyword evidence="3" id="KW-1185">Reference proteome</keyword>
<evidence type="ECO:0000313" key="2">
    <source>
        <dbReference type="EMBL" id="GAA3280940.1"/>
    </source>
</evidence>
<sequence length="473" mass="51939">MTHEATSPAVEHTGWRGILSFRPAPGWVAEHVREELELFATLPGESMFTPSVVVTVNPFTGSIREFSQRAQDGLTGTLDDLRMIDVGGWEPDPQPVDPDQPQGEVEDASSLRHRRLEYVHRAPNGRLVSGVDYLLLRDGWAIQVSTTCSIQERVTLSDAFHHMVDSVTTLRPADTSAPSDDATSAGDPPLDAAASAALGADVEALDPWAAQRPLPRDGAFVHVSTIDAFAHLDPGGPFNLTRRIFRPKALTDEVLADCERLGLLSEGRPTDVGAFFHRATTGSQLSVRVTAFRGYQQEHWLQAAVHDDRALVIAQPGWSEHHGLTPWNAPDQDHRWVEIVPLVELSTRILEWTGTAPSWNLLTRPPMLPSADVARRTSGDPAPTSDEANPAMERLCAEPWWHWQLQVEADGVSAPVLPILSAGRAGPHVIAGLGEDEAAPEYQVIHRTQGFVVLWQIEDRLQAVREHRDLILG</sequence>
<gene>
    <name evidence="2" type="ORF">GCM10020260_05720</name>
</gene>
<accession>A0ABP6RAE8</accession>
<dbReference type="RefSeq" id="WP_344717983.1">
    <property type="nucleotide sequence ID" value="NZ_BAAAYG010000003.1"/>
</dbReference>
<proteinExistence type="predicted"/>
<reference evidence="3" key="1">
    <citation type="journal article" date="2019" name="Int. J. Syst. Evol. Microbiol.">
        <title>The Global Catalogue of Microorganisms (GCM) 10K type strain sequencing project: providing services to taxonomists for standard genome sequencing and annotation.</title>
        <authorList>
            <consortium name="The Broad Institute Genomics Platform"/>
            <consortium name="The Broad Institute Genome Sequencing Center for Infectious Disease"/>
            <person name="Wu L."/>
            <person name="Ma J."/>
        </authorList>
    </citation>
    <scope>NUCLEOTIDE SEQUENCE [LARGE SCALE GENOMIC DNA]</scope>
    <source>
        <strain evidence="3">JCM 11483</strain>
    </source>
</reference>
<feature type="region of interest" description="Disordered" evidence="1">
    <location>
        <begin position="88"/>
        <end position="109"/>
    </location>
</feature>
<evidence type="ECO:0000256" key="1">
    <source>
        <dbReference type="SAM" id="MobiDB-lite"/>
    </source>
</evidence>
<comment type="caution">
    <text evidence="2">The sequence shown here is derived from an EMBL/GenBank/DDBJ whole genome shotgun (WGS) entry which is preliminary data.</text>
</comment>
<protein>
    <submittedName>
        <fullName evidence="2">Uncharacterized protein</fullName>
    </submittedName>
</protein>